<dbReference type="OrthoDB" id="5518345at2759"/>
<dbReference type="Gene3D" id="3.30.70.80">
    <property type="entry name" value="Peptidase S8 propeptide/proteinase inhibitor I9"/>
    <property type="match status" value="1"/>
</dbReference>
<organism evidence="2 3">
    <name type="scientific">Pterulicium gracile</name>
    <dbReference type="NCBI Taxonomy" id="1884261"/>
    <lineage>
        <taxon>Eukaryota</taxon>
        <taxon>Fungi</taxon>
        <taxon>Dikarya</taxon>
        <taxon>Basidiomycota</taxon>
        <taxon>Agaricomycotina</taxon>
        <taxon>Agaricomycetes</taxon>
        <taxon>Agaricomycetidae</taxon>
        <taxon>Agaricales</taxon>
        <taxon>Pleurotineae</taxon>
        <taxon>Pterulaceae</taxon>
        <taxon>Pterulicium</taxon>
    </lineage>
</organism>
<dbReference type="GO" id="GO:0004866">
    <property type="term" value="F:endopeptidase inhibitor activity"/>
    <property type="evidence" value="ECO:0007669"/>
    <property type="project" value="TreeGrafter"/>
</dbReference>
<dbReference type="PANTHER" id="PTHR28288:SF2">
    <property type="entry name" value="PROTEASE B INHIBITOR 2"/>
    <property type="match status" value="1"/>
</dbReference>
<dbReference type="FunFam" id="3.30.70.80:FF:000005">
    <property type="entry name" value="Proteinase inhibitor I2B"/>
    <property type="match status" value="1"/>
</dbReference>
<dbReference type="EMBL" id="ML178818">
    <property type="protein sequence ID" value="TFL04733.1"/>
    <property type="molecule type" value="Genomic_DNA"/>
</dbReference>
<dbReference type="InterPro" id="IPR052471">
    <property type="entry name" value="PBI_I9"/>
</dbReference>
<name>A0A5C3QRZ4_9AGAR</name>
<protein>
    <submittedName>
        <fullName evidence="2">Uncharacterized protein</fullName>
    </submittedName>
</protein>
<dbReference type="Proteomes" id="UP000305067">
    <property type="component" value="Unassembled WGS sequence"/>
</dbReference>
<accession>A0A5C3QRZ4</accession>
<proteinExistence type="inferred from homology"/>
<comment type="similarity">
    <text evidence="1">Belongs to the protease inhibitor I9 family.</text>
</comment>
<dbReference type="GO" id="GO:0042144">
    <property type="term" value="P:vacuole fusion, non-autophagic"/>
    <property type="evidence" value="ECO:0007669"/>
    <property type="project" value="TreeGrafter"/>
</dbReference>
<evidence type="ECO:0000256" key="1">
    <source>
        <dbReference type="ARBA" id="ARBA00038069"/>
    </source>
</evidence>
<dbReference type="PANTHER" id="PTHR28288">
    <property type="entry name" value="PROTEASE B INHIBITOR 2"/>
    <property type="match status" value="1"/>
</dbReference>
<keyword evidence="3" id="KW-1185">Reference proteome</keyword>
<dbReference type="AlphaFoldDB" id="A0A5C3QRZ4"/>
<dbReference type="InterPro" id="IPR037045">
    <property type="entry name" value="S8pro/Inhibitor_I9_sf"/>
</dbReference>
<dbReference type="SUPFAM" id="SSF54897">
    <property type="entry name" value="Protease propeptides/inhibitors"/>
    <property type="match status" value="1"/>
</dbReference>
<evidence type="ECO:0000313" key="3">
    <source>
        <dbReference type="Proteomes" id="UP000305067"/>
    </source>
</evidence>
<reference evidence="2 3" key="1">
    <citation type="journal article" date="2019" name="Nat. Ecol. Evol.">
        <title>Megaphylogeny resolves global patterns of mushroom evolution.</title>
        <authorList>
            <person name="Varga T."/>
            <person name="Krizsan K."/>
            <person name="Foldi C."/>
            <person name="Dima B."/>
            <person name="Sanchez-Garcia M."/>
            <person name="Sanchez-Ramirez S."/>
            <person name="Szollosi G.J."/>
            <person name="Szarkandi J.G."/>
            <person name="Papp V."/>
            <person name="Albert L."/>
            <person name="Andreopoulos W."/>
            <person name="Angelini C."/>
            <person name="Antonin V."/>
            <person name="Barry K.W."/>
            <person name="Bougher N.L."/>
            <person name="Buchanan P."/>
            <person name="Buyck B."/>
            <person name="Bense V."/>
            <person name="Catcheside P."/>
            <person name="Chovatia M."/>
            <person name="Cooper J."/>
            <person name="Damon W."/>
            <person name="Desjardin D."/>
            <person name="Finy P."/>
            <person name="Geml J."/>
            <person name="Haridas S."/>
            <person name="Hughes K."/>
            <person name="Justo A."/>
            <person name="Karasinski D."/>
            <person name="Kautmanova I."/>
            <person name="Kiss B."/>
            <person name="Kocsube S."/>
            <person name="Kotiranta H."/>
            <person name="LaButti K.M."/>
            <person name="Lechner B.E."/>
            <person name="Liimatainen K."/>
            <person name="Lipzen A."/>
            <person name="Lukacs Z."/>
            <person name="Mihaltcheva S."/>
            <person name="Morgado L.N."/>
            <person name="Niskanen T."/>
            <person name="Noordeloos M.E."/>
            <person name="Ohm R.A."/>
            <person name="Ortiz-Santana B."/>
            <person name="Ovrebo C."/>
            <person name="Racz N."/>
            <person name="Riley R."/>
            <person name="Savchenko A."/>
            <person name="Shiryaev A."/>
            <person name="Soop K."/>
            <person name="Spirin V."/>
            <person name="Szebenyi C."/>
            <person name="Tomsovsky M."/>
            <person name="Tulloss R.E."/>
            <person name="Uehling J."/>
            <person name="Grigoriev I.V."/>
            <person name="Vagvolgyi C."/>
            <person name="Papp T."/>
            <person name="Martin F.M."/>
            <person name="Miettinen O."/>
            <person name="Hibbett D.S."/>
            <person name="Nagy L.G."/>
        </authorList>
    </citation>
    <scope>NUCLEOTIDE SEQUENCE [LARGE SCALE GENOMIC DNA]</scope>
    <source>
        <strain evidence="2 3">CBS 309.79</strain>
    </source>
</reference>
<evidence type="ECO:0000313" key="2">
    <source>
        <dbReference type="EMBL" id="TFL04733.1"/>
    </source>
</evidence>
<gene>
    <name evidence="2" type="ORF">BDV98DRAFT_562748</name>
</gene>
<sequence length="76" mass="8270">MTQGYIVVYKDSADDAEIQKHIDSIESKGGKIGTKHTLIKGYSASIPDSFIQELQSLQSADGIIESIEPDQTVTTQ</sequence>